<dbReference type="EMBL" id="WSLF01000006">
    <property type="protein sequence ID" value="KAE9634088.1"/>
    <property type="molecule type" value="Genomic_DNA"/>
</dbReference>
<organism evidence="2 3">
    <name type="scientific">Defluviitalea raffinosedens</name>
    <dbReference type="NCBI Taxonomy" id="1450156"/>
    <lineage>
        <taxon>Bacteria</taxon>
        <taxon>Bacillati</taxon>
        <taxon>Bacillota</taxon>
        <taxon>Clostridia</taxon>
        <taxon>Lachnospirales</taxon>
        <taxon>Defluviitaleaceae</taxon>
        <taxon>Defluviitalea</taxon>
    </lineage>
</organism>
<keyword evidence="1" id="KW-0812">Transmembrane</keyword>
<dbReference type="PANTHER" id="PTHR41309:SF2">
    <property type="entry name" value="MEMBRANE PROTEIN"/>
    <property type="match status" value="1"/>
</dbReference>
<evidence type="ECO:0000313" key="3">
    <source>
        <dbReference type="Proteomes" id="UP000483018"/>
    </source>
</evidence>
<comment type="caution">
    <text evidence="2">The sequence shown here is derived from an EMBL/GenBank/DDBJ whole genome shotgun (WGS) entry which is preliminary data.</text>
</comment>
<feature type="transmembrane region" description="Helical" evidence="1">
    <location>
        <begin position="112"/>
        <end position="134"/>
    </location>
</feature>
<dbReference type="Proteomes" id="UP000483018">
    <property type="component" value="Unassembled WGS sequence"/>
</dbReference>
<keyword evidence="3" id="KW-1185">Reference proteome</keyword>
<protein>
    <submittedName>
        <fullName evidence="2">ABC-2 transporter permease</fullName>
    </submittedName>
</protein>
<reference evidence="2 3" key="1">
    <citation type="submission" date="2019-12" db="EMBL/GenBank/DDBJ databases">
        <title>Defluviitalea raffinosedens, isolated from a biogas fermenter, genome sequencing and characterization.</title>
        <authorList>
            <person name="Rettenmaier R."/>
            <person name="Schneider M."/>
            <person name="Neuhaus K."/>
            <person name="Liebl W."/>
            <person name="Zverlov V."/>
        </authorList>
    </citation>
    <scope>NUCLEOTIDE SEQUENCE [LARGE SCALE GENOMIC DNA]</scope>
    <source>
        <strain evidence="2 3">249c-K6</strain>
    </source>
</reference>
<dbReference type="InterPro" id="IPR025699">
    <property type="entry name" value="ABC2_memb-like"/>
</dbReference>
<dbReference type="Pfam" id="PF13346">
    <property type="entry name" value="ABC2_membrane_5"/>
    <property type="match status" value="1"/>
</dbReference>
<sequence length="203" mass="23048">MTGLILKDIYNLKRHSKVYVILLIFYFFLSRANGNATMFGSMLSILAVMLPITAMAYDEKNNWDRYALTMPLSRKDLVLSRYILGLIFALIAFIISIVSSLLFNKELLMESIIADISILSSVLLLIAFVFPVLFKFGIEKGRTLMIIILFAPTMLLVFLSNLGIKLPDEEALKPLLYFSPVAIIIIFILSIFVSISIYNKKEF</sequence>
<feature type="transmembrane region" description="Helical" evidence="1">
    <location>
        <begin position="38"/>
        <end position="57"/>
    </location>
</feature>
<dbReference type="PANTHER" id="PTHR41309">
    <property type="entry name" value="MEMBRANE PROTEIN-RELATED"/>
    <property type="match status" value="1"/>
</dbReference>
<dbReference type="OrthoDB" id="1655186at2"/>
<feature type="transmembrane region" description="Helical" evidence="1">
    <location>
        <begin position="78"/>
        <end position="100"/>
    </location>
</feature>
<dbReference type="AlphaFoldDB" id="A0A7C8HEI7"/>
<dbReference type="RefSeq" id="WP_158740370.1">
    <property type="nucleotide sequence ID" value="NZ_JAFBEP010000021.1"/>
</dbReference>
<proteinExistence type="predicted"/>
<keyword evidence="1" id="KW-1133">Transmembrane helix</keyword>
<evidence type="ECO:0000256" key="1">
    <source>
        <dbReference type="SAM" id="Phobius"/>
    </source>
</evidence>
<accession>A0A7C8HEI7</accession>
<evidence type="ECO:0000313" key="2">
    <source>
        <dbReference type="EMBL" id="KAE9634088.1"/>
    </source>
</evidence>
<keyword evidence="1" id="KW-0472">Membrane</keyword>
<name>A0A7C8HEI7_9FIRM</name>
<gene>
    <name evidence="2" type="ORF">GND95_08175</name>
</gene>
<feature type="transmembrane region" description="Helical" evidence="1">
    <location>
        <begin position="146"/>
        <end position="164"/>
    </location>
</feature>
<feature type="transmembrane region" description="Helical" evidence="1">
    <location>
        <begin position="176"/>
        <end position="198"/>
    </location>
</feature>